<dbReference type="AlphaFoldDB" id="A0A0J6WY85"/>
<protein>
    <submittedName>
        <fullName evidence="1">Uncharacterized protein</fullName>
    </submittedName>
</protein>
<sequence length="209" mass="23169">MSYVSGFMLGASIGKAIHGMFCKKAAAAGPRPTEVKQPQPVPPVTPAFTCVSALKGRRRFRAAGLVQNHQLAALLEQKISRLASIESFQVNVLTGSILICSSNEQVLDAFEAFFRTRLFPGAGQLILRDLHEAQASEEKAKTVYTNTLYDIADMFSNFISKKTRHVLDLRSLVSLLFIIRGLRKMVMMGQRPTGPQMLWWAASLMRGLR</sequence>
<organism evidence="1 2">
    <name type="scientific">Megasphaera cerevisiae DSM 20462</name>
    <dbReference type="NCBI Taxonomy" id="1122219"/>
    <lineage>
        <taxon>Bacteria</taxon>
        <taxon>Bacillati</taxon>
        <taxon>Bacillota</taxon>
        <taxon>Negativicutes</taxon>
        <taxon>Veillonellales</taxon>
        <taxon>Veillonellaceae</taxon>
        <taxon>Megasphaera</taxon>
    </lineage>
</organism>
<gene>
    <name evidence="1" type="ORF">AB840_05770</name>
</gene>
<dbReference type="Proteomes" id="UP000036503">
    <property type="component" value="Unassembled WGS sequence"/>
</dbReference>
<dbReference type="Pfam" id="PF19991">
    <property type="entry name" value="HMA_2"/>
    <property type="match status" value="1"/>
</dbReference>
<dbReference type="RefSeq" id="WP_048513887.1">
    <property type="nucleotide sequence ID" value="NZ_FUXD01000017.1"/>
</dbReference>
<dbReference type="InParanoid" id="A0A0J6WY85"/>
<dbReference type="EMBL" id="LEKT01000014">
    <property type="protein sequence ID" value="KMO86827.1"/>
    <property type="molecule type" value="Genomic_DNA"/>
</dbReference>
<dbReference type="STRING" id="39029.BSR42_03715"/>
<accession>A0A0J6WY85</accession>
<evidence type="ECO:0000313" key="1">
    <source>
        <dbReference type="EMBL" id="KMO86827.1"/>
    </source>
</evidence>
<proteinExistence type="predicted"/>
<reference evidence="1 2" key="1">
    <citation type="submission" date="2015-06" db="EMBL/GenBank/DDBJ databases">
        <title>Draft genome sequence of beer spoilage bacterium Megasphaera cerevisiae type strain 20462.</title>
        <authorList>
            <person name="Kutumbaka K."/>
            <person name="Pasmowitz J."/>
            <person name="Mategko J."/>
            <person name="Reyes D."/>
            <person name="Friedrich A."/>
            <person name="Han S."/>
            <person name="Martens-Habbena W."/>
            <person name="Neal-McKinney J."/>
            <person name="Janagama H.K."/>
            <person name="Nadala C."/>
            <person name="Samadpour M."/>
        </authorList>
    </citation>
    <scope>NUCLEOTIDE SEQUENCE [LARGE SCALE GENOMIC DNA]</scope>
    <source>
        <strain evidence="1 2">DSM 20462</strain>
    </source>
</reference>
<dbReference type="OrthoDB" id="9787563at2"/>
<evidence type="ECO:0000313" key="2">
    <source>
        <dbReference type="Proteomes" id="UP000036503"/>
    </source>
</evidence>
<comment type="caution">
    <text evidence="1">The sequence shown here is derived from an EMBL/GenBank/DDBJ whole genome shotgun (WGS) entry which is preliminary data.</text>
</comment>
<name>A0A0J6WY85_9FIRM</name>
<dbReference type="PATRIC" id="fig|1122219.3.peg.584"/>
<keyword evidence="2" id="KW-1185">Reference proteome</keyword>